<dbReference type="InterPro" id="IPR003781">
    <property type="entry name" value="CoA-bd"/>
</dbReference>
<name>D1CFV1_THET1</name>
<dbReference type="GO" id="GO:0005524">
    <property type="term" value="F:ATP binding"/>
    <property type="evidence" value="ECO:0007669"/>
    <property type="project" value="UniProtKB-UniRule"/>
</dbReference>
<evidence type="ECO:0000259" key="5">
    <source>
        <dbReference type="PROSITE" id="PS50975"/>
    </source>
</evidence>
<dbReference type="eggNOG" id="COG1670">
    <property type="taxonomic scope" value="Bacteria"/>
</dbReference>
<dbReference type="InterPro" id="IPR036291">
    <property type="entry name" value="NAD(P)-bd_dom_sf"/>
</dbReference>
<dbReference type="CDD" id="cd04301">
    <property type="entry name" value="NAT_SF"/>
    <property type="match status" value="1"/>
</dbReference>
<dbReference type="GO" id="GO:0043758">
    <property type="term" value="F:acetate-CoA ligase (ADP-forming) activity"/>
    <property type="evidence" value="ECO:0007669"/>
    <property type="project" value="InterPro"/>
</dbReference>
<sequence length="915" mass="100599">MYDRSVTAGDPAHNILGYGRTALDAIFAPKAVAVIGASEEPGSVGRTVLWNLISNPFGGTVFPVNIRRSSVLGIKAYRSVLDIPDQADMAVIATPPQTVPQVISECSQVGIKGAIILSAGFRERGEEGKKLESEILDIARTSGMRIIGPNCLGIMRPPTGLNATFAASIAKPGSVGFISQSGALCTAILDWSLRENVGFSAFISIGSMLDISWSDLIYYLGDDPHTNSILLYIESVGDARSFLSAVREIALTKPVIIVKAGRTEAAAKAAASHTGALAESDDVFDAAIRRVGALRVNSISDLFYISEVLSKQPRPKGKRLLIVTNAGGPGVLATDALISGGGELATLSEDTSRILDSFLPPTWSHGNPVDILGDADADRYNKAMESVVEDPNADGLLVILTPQAMTEPTRTAQALVSNTRRSKKPVLASWMGAEMVAEGERVLNNANIPTFRYPDVAVRMFNYMWQYNENLRLLYETPSLASTDISDEDRQDIANKIQECRNAGRTVLTEWETKQILNYYSIPTVRTIPAHTLDEALEAAIEIGYPVVVKLLSNRITHKTDVGGVYLNITTPEGVKDAWHTMKSALGEDFDGVTVQPMIKESGYELIIGSSVDPQFGPVLVFGSGGQLVEVYRDRELGLPPLNTTLARRMMERTKIFQALLGVRGRKRVDISALEQIIVRFSQLVVDYPEIKEIEINPLLASSNNILALDARAILHDKDVSSFPRPAIRPYPAEYIWRVNLEDGTELTIRPIRAEDEPLIVRFHQTLSEESIYFRYFRMMSLTQRTAHERLTRICFIDYDREMALVAERYDPSAGSEIIGVARLSRVEWSQDAEFAMIISDKFQRRGIGTLLLSKLIEVAKREGISNLQAQILPENYGMQKLCRKLGFSIRHDVHDGIVIAKLPVNKNPEATNIM</sequence>
<keyword evidence="1" id="KW-0436">Ligase</keyword>
<feature type="domain" description="N-acetyltransferase" evidence="6">
    <location>
        <begin position="747"/>
        <end position="906"/>
    </location>
</feature>
<dbReference type="Gene3D" id="3.30.470.20">
    <property type="entry name" value="ATP-grasp fold, B domain"/>
    <property type="match status" value="1"/>
</dbReference>
<dbReference type="Proteomes" id="UP000000323">
    <property type="component" value="Chromosome 1"/>
</dbReference>
<dbReference type="Pfam" id="PF13302">
    <property type="entry name" value="Acetyltransf_3"/>
    <property type="match status" value="1"/>
</dbReference>
<evidence type="ECO:0000256" key="3">
    <source>
        <dbReference type="ARBA" id="ARBA00022840"/>
    </source>
</evidence>
<dbReference type="SUPFAM" id="SSF51735">
    <property type="entry name" value="NAD(P)-binding Rossmann-fold domains"/>
    <property type="match status" value="1"/>
</dbReference>
<dbReference type="InterPro" id="IPR016181">
    <property type="entry name" value="Acyl_CoA_acyltransferase"/>
</dbReference>
<dbReference type="Pfam" id="PF13549">
    <property type="entry name" value="ATP-grasp_5"/>
    <property type="match status" value="1"/>
</dbReference>
<accession>D1CFV1</accession>
<dbReference type="SUPFAM" id="SSF55729">
    <property type="entry name" value="Acyl-CoA N-acyltransferases (Nat)"/>
    <property type="match status" value="1"/>
</dbReference>
<dbReference type="eggNOG" id="COG1042">
    <property type="taxonomic scope" value="Bacteria"/>
</dbReference>
<dbReference type="Pfam" id="PF19045">
    <property type="entry name" value="Ligase_CoA_2"/>
    <property type="match status" value="1"/>
</dbReference>
<evidence type="ECO:0000256" key="2">
    <source>
        <dbReference type="ARBA" id="ARBA00022741"/>
    </source>
</evidence>
<dbReference type="GO" id="GO:0046872">
    <property type="term" value="F:metal ion binding"/>
    <property type="evidence" value="ECO:0007669"/>
    <property type="project" value="InterPro"/>
</dbReference>
<dbReference type="InterPro" id="IPR043938">
    <property type="entry name" value="Ligase_CoA_dom"/>
</dbReference>
<protein>
    <submittedName>
        <fullName evidence="7">CoA-binding domain protein</fullName>
    </submittedName>
</protein>
<dbReference type="InterPro" id="IPR016102">
    <property type="entry name" value="Succinyl-CoA_synth-like"/>
</dbReference>
<dbReference type="PROSITE" id="PS50975">
    <property type="entry name" value="ATP_GRASP"/>
    <property type="match status" value="1"/>
</dbReference>
<dbReference type="HOGENOM" id="CLU_007415_0_2_0"/>
<evidence type="ECO:0000313" key="8">
    <source>
        <dbReference type="Proteomes" id="UP000000323"/>
    </source>
</evidence>
<dbReference type="Gene3D" id="3.40.630.30">
    <property type="match status" value="1"/>
</dbReference>
<dbReference type="AlphaFoldDB" id="D1CFV1"/>
<organism evidence="7 8">
    <name type="scientific">Thermobaculum terrenum (strain ATCC BAA-798 / CCMEE 7001 / YNP1)</name>
    <dbReference type="NCBI Taxonomy" id="525904"/>
    <lineage>
        <taxon>Bacteria</taxon>
        <taxon>Bacillati</taxon>
        <taxon>Chloroflexota</taxon>
        <taxon>Chloroflexia</taxon>
        <taxon>Candidatus Thermobaculales</taxon>
        <taxon>Candidatus Thermobaculaceae</taxon>
        <taxon>Thermobaculum</taxon>
    </lineage>
</organism>
<keyword evidence="3 4" id="KW-0067">ATP-binding</keyword>
<keyword evidence="8" id="KW-1185">Reference proteome</keyword>
<dbReference type="PROSITE" id="PS51186">
    <property type="entry name" value="GNAT"/>
    <property type="match status" value="1"/>
</dbReference>
<dbReference type="SUPFAM" id="SSF52210">
    <property type="entry name" value="Succinyl-CoA synthetase domains"/>
    <property type="match status" value="2"/>
</dbReference>
<feature type="domain" description="ATP-grasp" evidence="5">
    <location>
        <begin position="514"/>
        <end position="729"/>
    </location>
</feature>
<dbReference type="eggNOG" id="COG0045">
    <property type="taxonomic scope" value="Bacteria"/>
</dbReference>
<evidence type="ECO:0000259" key="6">
    <source>
        <dbReference type="PROSITE" id="PS51186"/>
    </source>
</evidence>
<dbReference type="PANTHER" id="PTHR43334">
    <property type="entry name" value="ACETATE--COA LIGASE [ADP-FORMING]"/>
    <property type="match status" value="1"/>
</dbReference>
<dbReference type="Gene3D" id="3.40.50.720">
    <property type="entry name" value="NAD(P)-binding Rossmann-like Domain"/>
    <property type="match status" value="1"/>
</dbReference>
<evidence type="ECO:0000256" key="4">
    <source>
        <dbReference type="PROSITE-ProRule" id="PRU00409"/>
    </source>
</evidence>
<dbReference type="SMART" id="SM00881">
    <property type="entry name" value="CoA_binding"/>
    <property type="match status" value="1"/>
</dbReference>
<dbReference type="Gene3D" id="3.30.1490.20">
    <property type="entry name" value="ATP-grasp fold, A domain"/>
    <property type="match status" value="1"/>
</dbReference>
<dbReference type="InterPro" id="IPR011761">
    <property type="entry name" value="ATP-grasp"/>
</dbReference>
<evidence type="ECO:0000256" key="1">
    <source>
        <dbReference type="ARBA" id="ARBA00022598"/>
    </source>
</evidence>
<dbReference type="STRING" id="525904.Tter_0890"/>
<gene>
    <name evidence="7" type="ordered locus">Tter_0890</name>
</gene>
<dbReference type="InterPro" id="IPR000182">
    <property type="entry name" value="GNAT_dom"/>
</dbReference>
<dbReference type="OrthoDB" id="9807426at2"/>
<dbReference type="Pfam" id="PF13607">
    <property type="entry name" value="Succ_CoA_lig"/>
    <property type="match status" value="1"/>
</dbReference>
<dbReference type="InterPro" id="IPR013815">
    <property type="entry name" value="ATP_grasp_subdomain_1"/>
</dbReference>
<dbReference type="Pfam" id="PF13380">
    <property type="entry name" value="CoA_binding_2"/>
    <property type="match status" value="1"/>
</dbReference>
<dbReference type="SUPFAM" id="SSF56059">
    <property type="entry name" value="Glutathione synthetase ATP-binding domain-like"/>
    <property type="match status" value="1"/>
</dbReference>
<dbReference type="RefSeq" id="WP_012874842.1">
    <property type="nucleotide sequence ID" value="NC_013525.1"/>
</dbReference>
<dbReference type="InterPro" id="IPR032875">
    <property type="entry name" value="Succ_CoA_lig_flav_dom"/>
</dbReference>
<dbReference type="KEGG" id="ttr:Tter_0890"/>
<proteinExistence type="predicted"/>
<evidence type="ECO:0000313" key="7">
    <source>
        <dbReference type="EMBL" id="ACZ41807.1"/>
    </source>
</evidence>
<keyword evidence="2 4" id="KW-0547">Nucleotide-binding</keyword>
<dbReference type="EMBL" id="CP001825">
    <property type="protein sequence ID" value="ACZ41807.1"/>
    <property type="molecule type" value="Genomic_DNA"/>
</dbReference>
<dbReference type="InterPro" id="IPR051538">
    <property type="entry name" value="Acyl-CoA_Synth/Transferase"/>
</dbReference>
<dbReference type="Gene3D" id="3.40.50.261">
    <property type="entry name" value="Succinyl-CoA synthetase domains"/>
    <property type="match status" value="2"/>
</dbReference>
<dbReference type="GO" id="GO:0016747">
    <property type="term" value="F:acyltransferase activity, transferring groups other than amino-acyl groups"/>
    <property type="evidence" value="ECO:0007669"/>
    <property type="project" value="InterPro"/>
</dbReference>
<reference evidence="8" key="1">
    <citation type="journal article" date="2010" name="Stand. Genomic Sci.">
        <title>Complete genome sequence of 'Thermobaculum terrenum' type strain (YNP1).</title>
        <authorList>
            <person name="Kiss H."/>
            <person name="Cleland D."/>
            <person name="Lapidus A."/>
            <person name="Lucas S."/>
            <person name="Glavina Del Rio T."/>
            <person name="Nolan M."/>
            <person name="Tice H."/>
            <person name="Han C."/>
            <person name="Goodwin L."/>
            <person name="Pitluck S."/>
            <person name="Liolios K."/>
            <person name="Ivanova N."/>
            <person name="Mavromatis K."/>
            <person name="Ovchinnikova G."/>
            <person name="Pati A."/>
            <person name="Chen A."/>
            <person name="Palaniappan K."/>
            <person name="Land M."/>
            <person name="Hauser L."/>
            <person name="Chang Y."/>
            <person name="Jeffries C."/>
            <person name="Lu M."/>
            <person name="Brettin T."/>
            <person name="Detter J."/>
            <person name="Goker M."/>
            <person name="Tindall B."/>
            <person name="Beck B."/>
            <person name="McDermott T."/>
            <person name="Woyke T."/>
            <person name="Bristow J."/>
            <person name="Eisen J."/>
            <person name="Markowitz V."/>
            <person name="Hugenholtz P."/>
            <person name="Kyrpides N."/>
            <person name="Klenk H."/>
            <person name="Cheng J."/>
        </authorList>
    </citation>
    <scope>NUCLEOTIDE SEQUENCE [LARGE SCALE GENOMIC DNA]</scope>
    <source>
        <strain evidence="8">ATCC BAA-798 / YNP1</strain>
    </source>
</reference>
<dbReference type="PANTHER" id="PTHR43334:SF1">
    <property type="entry name" value="3-HYDROXYPROPIONATE--COA LIGASE [ADP-FORMING]"/>
    <property type="match status" value="1"/>
</dbReference>